<sequence>MVERAGGRGTKAQAGEAAEEASSRRRSARASDQGDASSRSQRVAGSKMTIALVYDFDGTLSPRPMQEYAFLPKLGIEPKEFWAECTRVSKAERADALITYMHLLYKKAKEKGVRIDRADLVAQGKKVELYPGVEAWFEQMHAYVRKRGAEAGITVKHYLVSSGLTEIIEGTKIFPHFANVFASEYWFDAYDLPFPKRVISDTGKTQFLFRINKGIEDLGENINAHMPEDERPIPFSNFIYFGDGDTDVPSMALLKKNGGHAIAVHDPGENEAKCVELFKAGRCDFYAGADYRKGSDLFKRTCLLLDRIIADVRVKEEARGLGGKSLKHTE</sequence>
<name>A0A1I7MV93_9HYPH</name>
<keyword evidence="3" id="KW-1185">Reference proteome</keyword>
<feature type="compositionally biased region" description="Low complexity" evidence="1">
    <location>
        <begin position="30"/>
        <end position="42"/>
    </location>
</feature>
<dbReference type="InterPro" id="IPR036412">
    <property type="entry name" value="HAD-like_sf"/>
</dbReference>
<dbReference type="STRING" id="51670.SAMN04488557_0416"/>
<dbReference type="OrthoDB" id="9785423at2"/>
<dbReference type="InterPro" id="IPR023214">
    <property type="entry name" value="HAD_sf"/>
</dbReference>
<dbReference type="AlphaFoldDB" id="A0A1I7MV93"/>
<dbReference type="EMBL" id="FPCH01000001">
    <property type="protein sequence ID" value="SFV26305.1"/>
    <property type="molecule type" value="Genomic_DNA"/>
</dbReference>
<dbReference type="Gene3D" id="3.40.50.1000">
    <property type="entry name" value="HAD superfamily/HAD-like"/>
    <property type="match status" value="1"/>
</dbReference>
<dbReference type="Proteomes" id="UP000199423">
    <property type="component" value="Unassembled WGS sequence"/>
</dbReference>
<reference evidence="3" key="1">
    <citation type="submission" date="2016-10" db="EMBL/GenBank/DDBJ databases">
        <authorList>
            <person name="Varghese N."/>
            <person name="Submissions S."/>
        </authorList>
    </citation>
    <scope>NUCLEOTIDE SEQUENCE [LARGE SCALE GENOMIC DNA]</scope>
    <source>
        <strain evidence="3">DSM 1565</strain>
    </source>
</reference>
<protein>
    <submittedName>
        <fullName evidence="2">Phosphoserine phosphatase</fullName>
    </submittedName>
</protein>
<accession>A0A1I7MV93</accession>
<organism evidence="2 3">
    <name type="scientific">Hyphomicrobium facile</name>
    <dbReference type="NCBI Taxonomy" id="51670"/>
    <lineage>
        <taxon>Bacteria</taxon>
        <taxon>Pseudomonadati</taxon>
        <taxon>Pseudomonadota</taxon>
        <taxon>Alphaproteobacteria</taxon>
        <taxon>Hyphomicrobiales</taxon>
        <taxon>Hyphomicrobiaceae</taxon>
        <taxon>Hyphomicrobium</taxon>
    </lineage>
</organism>
<dbReference type="RefSeq" id="WP_092863516.1">
    <property type="nucleotide sequence ID" value="NZ_FPCH01000001.1"/>
</dbReference>
<evidence type="ECO:0000313" key="3">
    <source>
        <dbReference type="Proteomes" id="UP000199423"/>
    </source>
</evidence>
<feature type="region of interest" description="Disordered" evidence="1">
    <location>
        <begin position="1"/>
        <end position="42"/>
    </location>
</feature>
<evidence type="ECO:0000256" key="1">
    <source>
        <dbReference type="SAM" id="MobiDB-lite"/>
    </source>
</evidence>
<gene>
    <name evidence="2" type="ORF">SAMN04488557_0416</name>
</gene>
<evidence type="ECO:0000313" key="2">
    <source>
        <dbReference type="EMBL" id="SFV26305.1"/>
    </source>
</evidence>
<proteinExistence type="predicted"/>
<dbReference type="SUPFAM" id="SSF56784">
    <property type="entry name" value="HAD-like"/>
    <property type="match status" value="1"/>
</dbReference>